<sequence length="42" mass="5051">MTEMSVKKDNCKDFLVHLTIYKQPKMSMVYQSKNKMNQQILK</sequence>
<comment type="caution">
    <text evidence="1">The sequence shown here is derived from an EMBL/GenBank/DDBJ whole genome shotgun (WGS) entry which is preliminary data.</text>
</comment>
<keyword evidence="2" id="KW-1185">Reference proteome</keyword>
<proteinExistence type="predicted"/>
<dbReference type="AlphaFoldDB" id="A0A822XMQ0"/>
<organism evidence="1 2">
    <name type="scientific">Nelumbo nucifera</name>
    <name type="common">Sacred lotus</name>
    <dbReference type="NCBI Taxonomy" id="4432"/>
    <lineage>
        <taxon>Eukaryota</taxon>
        <taxon>Viridiplantae</taxon>
        <taxon>Streptophyta</taxon>
        <taxon>Embryophyta</taxon>
        <taxon>Tracheophyta</taxon>
        <taxon>Spermatophyta</taxon>
        <taxon>Magnoliopsida</taxon>
        <taxon>Proteales</taxon>
        <taxon>Nelumbonaceae</taxon>
        <taxon>Nelumbo</taxon>
    </lineage>
</organism>
<gene>
    <name evidence="1" type="ORF">HUJ06_023113</name>
</gene>
<accession>A0A822XMQ0</accession>
<dbReference type="EMBL" id="DUZY01000001">
    <property type="protein sequence ID" value="DAD21650.1"/>
    <property type="molecule type" value="Genomic_DNA"/>
</dbReference>
<evidence type="ECO:0000313" key="1">
    <source>
        <dbReference type="EMBL" id="DAD21650.1"/>
    </source>
</evidence>
<name>A0A822XMQ0_NELNU</name>
<dbReference type="Proteomes" id="UP000607653">
    <property type="component" value="Unassembled WGS sequence"/>
</dbReference>
<protein>
    <submittedName>
        <fullName evidence="1">Uncharacterized protein</fullName>
    </submittedName>
</protein>
<evidence type="ECO:0000313" key="2">
    <source>
        <dbReference type="Proteomes" id="UP000607653"/>
    </source>
</evidence>
<reference evidence="1 2" key="1">
    <citation type="journal article" date="2020" name="Mol. Biol. Evol.">
        <title>Distinct Expression and Methylation Patterns for Genes with Different Fates following a Single Whole-Genome Duplication in Flowering Plants.</title>
        <authorList>
            <person name="Shi T."/>
            <person name="Rahmani R.S."/>
            <person name="Gugger P.F."/>
            <person name="Wang M."/>
            <person name="Li H."/>
            <person name="Zhang Y."/>
            <person name="Li Z."/>
            <person name="Wang Q."/>
            <person name="Van de Peer Y."/>
            <person name="Marchal K."/>
            <person name="Chen J."/>
        </authorList>
    </citation>
    <scope>NUCLEOTIDE SEQUENCE [LARGE SCALE GENOMIC DNA]</scope>
    <source>
        <tissue evidence="1">Leaf</tissue>
    </source>
</reference>